<sequence length="100" mass="12742">MMTKKEIMRRKIPIRKTLVRRRRKRRMEFQPRIWNTSKCKKIKWMKMKKRQITNRQPKRKQLKTEVIQLPHHHRMVVCHWDQLLVPQWVLCLHWRLHSLM</sequence>
<name>A0A915ASK8_PARUN</name>
<dbReference type="Proteomes" id="UP000887569">
    <property type="component" value="Unplaced"/>
</dbReference>
<accession>A0A915ASK8</accession>
<reference evidence="2" key="1">
    <citation type="submission" date="2022-11" db="UniProtKB">
        <authorList>
            <consortium name="WormBaseParasite"/>
        </authorList>
    </citation>
    <scope>IDENTIFICATION</scope>
</reference>
<proteinExistence type="predicted"/>
<evidence type="ECO:0000313" key="1">
    <source>
        <dbReference type="Proteomes" id="UP000887569"/>
    </source>
</evidence>
<dbReference type="AlphaFoldDB" id="A0A915ASK8"/>
<organism evidence="1 2">
    <name type="scientific">Parascaris univalens</name>
    <name type="common">Nematode worm</name>
    <dbReference type="NCBI Taxonomy" id="6257"/>
    <lineage>
        <taxon>Eukaryota</taxon>
        <taxon>Metazoa</taxon>
        <taxon>Ecdysozoa</taxon>
        <taxon>Nematoda</taxon>
        <taxon>Chromadorea</taxon>
        <taxon>Rhabditida</taxon>
        <taxon>Spirurina</taxon>
        <taxon>Ascaridomorpha</taxon>
        <taxon>Ascaridoidea</taxon>
        <taxon>Ascarididae</taxon>
        <taxon>Parascaris</taxon>
    </lineage>
</organism>
<evidence type="ECO:0000313" key="2">
    <source>
        <dbReference type="WBParaSite" id="PgR012_g102_t01"/>
    </source>
</evidence>
<keyword evidence="1" id="KW-1185">Reference proteome</keyword>
<protein>
    <submittedName>
        <fullName evidence="2">Uncharacterized protein</fullName>
    </submittedName>
</protein>
<dbReference type="WBParaSite" id="PgR012_g102_t01">
    <property type="protein sequence ID" value="PgR012_g102_t01"/>
    <property type="gene ID" value="PgR012_g102"/>
</dbReference>